<dbReference type="SUPFAM" id="SSF47459">
    <property type="entry name" value="HLH, helix-loop-helix DNA-binding domain"/>
    <property type="match status" value="1"/>
</dbReference>
<keyword evidence="9" id="KW-1185">Reference proteome</keyword>
<feature type="region of interest" description="Disordered" evidence="6">
    <location>
        <begin position="94"/>
        <end position="136"/>
    </location>
</feature>
<feature type="domain" description="BHLH" evidence="7">
    <location>
        <begin position="133"/>
        <end position="182"/>
    </location>
</feature>
<dbReference type="Gene3D" id="4.10.280.10">
    <property type="entry name" value="Helix-loop-helix DNA-binding domain"/>
    <property type="match status" value="1"/>
</dbReference>
<evidence type="ECO:0000256" key="2">
    <source>
        <dbReference type="ARBA" id="ARBA00023015"/>
    </source>
</evidence>
<keyword evidence="2" id="KW-0805">Transcription regulation</keyword>
<name>A0ABQ8HJ86_9ROSI</name>
<evidence type="ECO:0000256" key="1">
    <source>
        <dbReference type="ARBA" id="ARBA00004123"/>
    </source>
</evidence>
<keyword evidence="3" id="KW-0804">Transcription</keyword>
<reference evidence="8 9" key="1">
    <citation type="submission" date="2021-02" db="EMBL/GenBank/DDBJ databases">
        <title>Plant Genome Project.</title>
        <authorList>
            <person name="Zhang R.-G."/>
        </authorList>
    </citation>
    <scope>NUCLEOTIDE SEQUENCE [LARGE SCALE GENOMIC DNA]</scope>
    <source>
        <tissue evidence="8">Leaves</tissue>
    </source>
</reference>
<dbReference type="PANTHER" id="PTHR31945">
    <property type="entry name" value="TRANSCRIPTION FACTOR SCREAM2-RELATED"/>
    <property type="match status" value="1"/>
</dbReference>
<evidence type="ECO:0000313" key="8">
    <source>
        <dbReference type="EMBL" id="KAH7561124.1"/>
    </source>
</evidence>
<comment type="subcellular location">
    <subcellularLocation>
        <location evidence="1">Nucleus</location>
    </subcellularLocation>
</comment>
<proteinExistence type="predicted"/>
<evidence type="ECO:0000259" key="7">
    <source>
        <dbReference type="PROSITE" id="PS50888"/>
    </source>
</evidence>
<accession>A0ABQ8HJ86</accession>
<dbReference type="EMBL" id="JAFEMO010000010">
    <property type="protein sequence ID" value="KAH7561124.1"/>
    <property type="molecule type" value="Genomic_DNA"/>
</dbReference>
<evidence type="ECO:0000313" key="9">
    <source>
        <dbReference type="Proteomes" id="UP000827721"/>
    </source>
</evidence>
<dbReference type="Pfam" id="PF00010">
    <property type="entry name" value="HLH"/>
    <property type="match status" value="1"/>
</dbReference>
<protein>
    <recommendedName>
        <fullName evidence="7">BHLH domain-containing protein</fullName>
    </recommendedName>
</protein>
<keyword evidence="4" id="KW-0539">Nucleus</keyword>
<keyword evidence="5" id="KW-0175">Coiled coil</keyword>
<dbReference type="InterPro" id="IPR011598">
    <property type="entry name" value="bHLH_dom"/>
</dbReference>
<evidence type="ECO:0000256" key="6">
    <source>
        <dbReference type="SAM" id="MobiDB-lite"/>
    </source>
</evidence>
<dbReference type="InterPro" id="IPR036638">
    <property type="entry name" value="HLH_DNA-bd_sf"/>
</dbReference>
<feature type="coiled-coil region" evidence="5">
    <location>
        <begin position="179"/>
        <end position="206"/>
    </location>
</feature>
<organism evidence="8 9">
    <name type="scientific">Xanthoceras sorbifolium</name>
    <dbReference type="NCBI Taxonomy" id="99658"/>
    <lineage>
        <taxon>Eukaryota</taxon>
        <taxon>Viridiplantae</taxon>
        <taxon>Streptophyta</taxon>
        <taxon>Embryophyta</taxon>
        <taxon>Tracheophyta</taxon>
        <taxon>Spermatophyta</taxon>
        <taxon>Magnoliopsida</taxon>
        <taxon>eudicotyledons</taxon>
        <taxon>Gunneridae</taxon>
        <taxon>Pentapetalae</taxon>
        <taxon>rosids</taxon>
        <taxon>malvids</taxon>
        <taxon>Sapindales</taxon>
        <taxon>Sapindaceae</taxon>
        <taxon>Xanthoceroideae</taxon>
        <taxon>Xanthoceras</taxon>
    </lineage>
</organism>
<comment type="caution">
    <text evidence="8">The sequence shown here is derived from an EMBL/GenBank/DDBJ whole genome shotgun (WGS) entry which is preliminary data.</text>
</comment>
<evidence type="ECO:0000256" key="5">
    <source>
        <dbReference type="SAM" id="Coils"/>
    </source>
</evidence>
<dbReference type="PANTHER" id="PTHR31945:SF17">
    <property type="entry name" value="TRANSCRIPTION FACTOR FER-LIKE IRON DEFICIENCY-INDUCED TRANSCRIPTION FACTOR"/>
    <property type="match status" value="1"/>
</dbReference>
<dbReference type="Proteomes" id="UP000827721">
    <property type="component" value="Unassembled WGS sequence"/>
</dbReference>
<evidence type="ECO:0000256" key="3">
    <source>
        <dbReference type="ARBA" id="ARBA00023163"/>
    </source>
</evidence>
<feature type="compositionally biased region" description="Low complexity" evidence="6">
    <location>
        <begin position="118"/>
        <end position="128"/>
    </location>
</feature>
<gene>
    <name evidence="8" type="ORF">JRO89_XS10G0177200</name>
</gene>
<dbReference type="InterPro" id="IPR051358">
    <property type="entry name" value="TF_AMS/ICE1/BHLH6-like"/>
</dbReference>
<dbReference type="SMART" id="SM00353">
    <property type="entry name" value="HLH"/>
    <property type="match status" value="1"/>
</dbReference>
<evidence type="ECO:0000256" key="4">
    <source>
        <dbReference type="ARBA" id="ARBA00023242"/>
    </source>
</evidence>
<dbReference type="PROSITE" id="PS50888">
    <property type="entry name" value="BHLH"/>
    <property type="match status" value="1"/>
</dbReference>
<sequence length="319" mass="35886">MEMDASGIIPLMQTNDFQVQLHDFIDHPNFDQFVDLIRGENEDTFGCLDHDLINGFPVDNHQFGSAPLDVFALNETSCTMVSDLNFVLNSMPSTLHGDTKEMEEEEEDNEEDEDDSSGTTIRTTTTNGRKTKTDRAKTLISERRRRGRMKEKLYQLRALVPNITKMDKASIVGDAVLYVQNLQTKAKKLKAEIASLEASLAANSERHQESTQNYSKRNQVPRRVNLPISKEIMQMDVFQVEERSFYARLVCNKGEGVAASLYKALESLTSFNVQNSNLSTVSERLVIDSEPGMNLPNLKLWVTGALLNQGFEVLTILSA</sequence>
<feature type="compositionally biased region" description="Acidic residues" evidence="6">
    <location>
        <begin position="101"/>
        <end position="116"/>
    </location>
</feature>